<dbReference type="EMBL" id="WTUX01000010">
    <property type="protein sequence ID" value="MZR12627.1"/>
    <property type="molecule type" value="Genomic_DNA"/>
</dbReference>
<evidence type="ECO:0000313" key="3">
    <source>
        <dbReference type="Proteomes" id="UP000467322"/>
    </source>
</evidence>
<keyword evidence="1" id="KW-0732">Signal</keyword>
<keyword evidence="3" id="KW-1185">Reference proteome</keyword>
<proteinExistence type="predicted"/>
<protein>
    <submittedName>
        <fullName evidence="2">Uncharacterized protein</fullName>
    </submittedName>
</protein>
<organism evidence="2 3">
    <name type="scientific">Maritimibacter harenae</name>
    <dbReference type="NCBI Taxonomy" id="2606218"/>
    <lineage>
        <taxon>Bacteria</taxon>
        <taxon>Pseudomonadati</taxon>
        <taxon>Pseudomonadota</taxon>
        <taxon>Alphaproteobacteria</taxon>
        <taxon>Rhodobacterales</taxon>
        <taxon>Roseobacteraceae</taxon>
        <taxon>Maritimibacter</taxon>
    </lineage>
</organism>
<evidence type="ECO:0000313" key="2">
    <source>
        <dbReference type="EMBL" id="MZR12627.1"/>
    </source>
</evidence>
<comment type="caution">
    <text evidence="2">The sequence shown here is derived from an EMBL/GenBank/DDBJ whole genome shotgun (WGS) entry which is preliminary data.</text>
</comment>
<gene>
    <name evidence="2" type="ORF">GQE99_06285</name>
</gene>
<reference evidence="2 3" key="1">
    <citation type="submission" date="2019-12" db="EMBL/GenBank/DDBJ databases">
        <title>Maritimibacter sp. nov. sp. isolated from sea sand.</title>
        <authorList>
            <person name="Kim J."/>
            <person name="Jeong S.E."/>
            <person name="Jung H.S."/>
            <person name="Jeon C.O."/>
        </authorList>
    </citation>
    <scope>NUCLEOTIDE SEQUENCE [LARGE SCALE GENOMIC DNA]</scope>
    <source>
        <strain evidence="2 3">DP07</strain>
    </source>
</reference>
<sequence>MRFIALCLACLVAASPALAQDGWSFRQDETGTVRAATCPVNDDETGNSLCLSLGCRQGQPLGWRVTMAGGDLPDPLDVEILVDGARAGALTLTQVPSEVPFDFVASVDPDRDADLIQTLRAGRAATLRLGDGAGQVERPMSLSGSANAIASVQAQCPTRPALVTDPEAEVAARLAAECAEIDGELEMLDGFARRADLDADGREDMVLEYGAALCSTALSLYCGSGGCATDIYLARDGGYLRAWSDVMRGVVDEPGAPRVALSVHGSACGSVGADACVLRVDLSGDVPRVVERVSGPDATALLDDLYEQAKTP</sequence>
<dbReference type="AlphaFoldDB" id="A0A845M4J9"/>
<name>A0A845M4J9_9RHOB</name>
<feature type="chain" id="PRO_5032403488" evidence="1">
    <location>
        <begin position="20"/>
        <end position="312"/>
    </location>
</feature>
<accession>A0A845M4J9</accession>
<evidence type="ECO:0000256" key="1">
    <source>
        <dbReference type="SAM" id="SignalP"/>
    </source>
</evidence>
<dbReference type="RefSeq" id="WP_161350733.1">
    <property type="nucleotide sequence ID" value="NZ_WTUX01000010.1"/>
</dbReference>
<dbReference type="Proteomes" id="UP000467322">
    <property type="component" value="Unassembled WGS sequence"/>
</dbReference>
<feature type="signal peptide" evidence="1">
    <location>
        <begin position="1"/>
        <end position="19"/>
    </location>
</feature>